<evidence type="ECO:0000313" key="3">
    <source>
        <dbReference type="Proteomes" id="UP000305883"/>
    </source>
</evidence>
<dbReference type="Proteomes" id="UP000305883">
    <property type="component" value="Unassembled WGS sequence"/>
</dbReference>
<dbReference type="EMBL" id="MWPZ01000001">
    <property type="protein sequence ID" value="TID06223.1"/>
    <property type="molecule type" value="Genomic_DNA"/>
</dbReference>
<evidence type="ECO:0000259" key="1">
    <source>
        <dbReference type="Pfam" id="PF20150"/>
    </source>
</evidence>
<reference evidence="2 3" key="1">
    <citation type="journal article" date="2019" name="Genome Biol. Evol.">
        <title>Genomic Plasticity Mediated by Transposable Elements in the Plant Pathogenic Fungus Colletotrichum higginsianum.</title>
        <authorList>
            <person name="Tsushima A."/>
            <person name="Gan P."/>
            <person name="Kumakura N."/>
            <person name="Narusaka M."/>
            <person name="Takano Y."/>
            <person name="Narusaka Y."/>
            <person name="Shirasu K."/>
        </authorList>
    </citation>
    <scope>NUCLEOTIDE SEQUENCE [LARGE SCALE GENOMIC DNA]</scope>
    <source>
        <strain evidence="2 3">MAFF305635-RFP</strain>
    </source>
</reference>
<comment type="caution">
    <text evidence="2">The sequence shown here is derived from an EMBL/GenBank/DDBJ whole genome shotgun (WGS) entry which is preliminary data.</text>
</comment>
<dbReference type="AlphaFoldDB" id="A0A4T0WHD4"/>
<organism evidence="2 3">
    <name type="scientific">Colletotrichum higginsianum</name>
    <dbReference type="NCBI Taxonomy" id="80884"/>
    <lineage>
        <taxon>Eukaryota</taxon>
        <taxon>Fungi</taxon>
        <taxon>Dikarya</taxon>
        <taxon>Ascomycota</taxon>
        <taxon>Pezizomycotina</taxon>
        <taxon>Sordariomycetes</taxon>
        <taxon>Hypocreomycetidae</taxon>
        <taxon>Glomerellales</taxon>
        <taxon>Glomerellaceae</taxon>
        <taxon>Colletotrichum</taxon>
        <taxon>Colletotrichum destructivum species complex</taxon>
    </lineage>
</organism>
<dbReference type="InterPro" id="IPR045518">
    <property type="entry name" value="2EXR"/>
</dbReference>
<feature type="domain" description="2EXR" evidence="1">
    <location>
        <begin position="6"/>
        <end position="107"/>
    </location>
</feature>
<gene>
    <name evidence="2" type="ORF">CH35J_001089</name>
</gene>
<evidence type="ECO:0000313" key="2">
    <source>
        <dbReference type="EMBL" id="TID06223.1"/>
    </source>
</evidence>
<dbReference type="PANTHER" id="PTHR35910:SF1">
    <property type="entry name" value="2EXR DOMAIN-CONTAINING PROTEIN"/>
    <property type="match status" value="1"/>
</dbReference>
<protein>
    <recommendedName>
        <fullName evidence="1">2EXR domain-containing protein</fullName>
    </recommendedName>
</protein>
<proteinExistence type="predicted"/>
<dbReference type="PANTHER" id="PTHR35910">
    <property type="entry name" value="2EXR DOMAIN-CONTAINING PROTEIN"/>
    <property type="match status" value="1"/>
</dbReference>
<dbReference type="OrthoDB" id="3596450at2759"/>
<sequence length="363" mass="42373">MTTRTFHGFPLLPGEIRNQIWDLVVRPANYRGVHYFSILELELQEASETFASQLIWGDAYNSLGATWLTDDGLSSLGRAPSNPSTYAIDWGLWTACKESRSFMCHRYGVAKWADFLRRQQEKEERDQQQKELRREKPGSEEIPATFALKNEDCFHSLALFPRYDLIALQLNGNYWLFGMALRRLAFRSRILDLTDIYHVAIEFDPSWSVNELEQYQREVEGEIEGEEDRLDPKLYDTYDNLVDIRRRGIRDRTTLWFIDNSLRRKAAVVDEGCTDLGPRPSAQFVFEGQDYRYFGMPYYSIMDLCEYDEEVKGENNAVYFLPTLEEIAMKQEAVDMRLDVEEDAYELWMYLGGSVGLLAREPL</sequence>
<dbReference type="Pfam" id="PF20150">
    <property type="entry name" value="2EXR"/>
    <property type="match status" value="1"/>
</dbReference>
<name>A0A4T0WHD4_9PEZI</name>
<accession>A0A4T0WHD4</accession>